<reference evidence="2 3" key="1">
    <citation type="submission" date="2016-01" db="EMBL/GenBank/DDBJ databases">
        <authorList>
            <person name="Oliw E.H."/>
        </authorList>
    </citation>
    <scope>NUCLEOTIDE SEQUENCE [LARGE SCALE GENOMIC DNA]</scope>
    <source>
        <strain evidence="2 3">GED7760B</strain>
    </source>
</reference>
<protein>
    <submittedName>
        <fullName evidence="2">Uncharacterized protein</fullName>
    </submittedName>
</protein>
<dbReference type="EMBL" id="LRQA01000048">
    <property type="protein sequence ID" value="KXA17676.1"/>
    <property type="molecule type" value="Genomic_DNA"/>
</dbReference>
<evidence type="ECO:0000313" key="2">
    <source>
        <dbReference type="EMBL" id="KXA17676.1"/>
    </source>
</evidence>
<dbReference type="RefSeq" id="WP_196485430.1">
    <property type="nucleotide sequence ID" value="NZ_KQ956821.1"/>
</dbReference>
<dbReference type="AlphaFoldDB" id="A0A133NN04"/>
<feature type="compositionally biased region" description="Low complexity" evidence="1">
    <location>
        <begin position="16"/>
        <end position="34"/>
    </location>
</feature>
<organism evidence="2 3">
    <name type="scientific">Gardnerella vaginalis</name>
    <dbReference type="NCBI Taxonomy" id="2702"/>
    <lineage>
        <taxon>Bacteria</taxon>
        <taxon>Bacillati</taxon>
        <taxon>Actinomycetota</taxon>
        <taxon>Actinomycetes</taxon>
        <taxon>Bifidobacteriales</taxon>
        <taxon>Bifidobacteriaceae</taxon>
        <taxon>Gardnerella</taxon>
    </lineage>
</organism>
<name>A0A133NN04_GARVA</name>
<feature type="region of interest" description="Disordered" evidence="1">
    <location>
        <begin position="1"/>
        <end position="46"/>
    </location>
</feature>
<evidence type="ECO:0000256" key="1">
    <source>
        <dbReference type="SAM" id="MobiDB-lite"/>
    </source>
</evidence>
<evidence type="ECO:0000313" key="3">
    <source>
        <dbReference type="Proteomes" id="UP000070558"/>
    </source>
</evidence>
<gene>
    <name evidence="2" type="ORF">HMPREF3216_01037</name>
</gene>
<dbReference type="Proteomes" id="UP000070558">
    <property type="component" value="Unassembled WGS sequence"/>
</dbReference>
<proteinExistence type="predicted"/>
<dbReference type="PATRIC" id="fig|2702.99.peg.1013"/>
<feature type="compositionally biased region" description="Polar residues" evidence="1">
    <location>
        <begin position="1"/>
        <end position="15"/>
    </location>
</feature>
<accession>A0A133NN04</accession>
<comment type="caution">
    <text evidence="2">The sequence shown here is derived from an EMBL/GenBank/DDBJ whole genome shotgun (WGS) entry which is preliminary data.</text>
</comment>
<sequence>MKHDSTGCNQSANTANTVNTVSDDSDSVSSSTDVPPEYKKASNRRQNACVYGLVY</sequence>